<dbReference type="Proteomes" id="UP000277580">
    <property type="component" value="Unassembled WGS sequence"/>
</dbReference>
<dbReference type="InterPro" id="IPR006439">
    <property type="entry name" value="HAD-SF_hydro_IA"/>
</dbReference>
<dbReference type="InterPro" id="IPR036412">
    <property type="entry name" value="HAD-like_sf"/>
</dbReference>
<dbReference type="EMBL" id="ML119137">
    <property type="protein sequence ID" value="RPB11162.1"/>
    <property type="molecule type" value="Genomic_DNA"/>
</dbReference>
<dbReference type="NCBIfam" id="TIGR01428">
    <property type="entry name" value="HAD_type_II"/>
    <property type="match status" value="1"/>
</dbReference>
<dbReference type="NCBIfam" id="TIGR01493">
    <property type="entry name" value="HAD-SF-IA-v2"/>
    <property type="match status" value="1"/>
</dbReference>
<gene>
    <name evidence="3" type="ORF">P167DRAFT_508112</name>
</gene>
<sequence length="248" mass="27163">MSEIKVLAFDLYGTILDTSSTDRKLKEIFPSSESSKVHHVVQQWRRYQLEYTWRLNSMGAYKSFDEVTYLSLSHAAKESGISLSKEQLEEVVASYNTLSPYPDAVKLFQELPGHIKALVFSNGTPRMLSDTFSASEFLKDVKYLSVDSAKCFKPDPRTYQLLVQHHNMEGEAINASEVYLVSGNPFDIVGAAAAGLGTIWIDRAGKGWQDGLGAPAHSVMSLEEVKGVVEKCKGKSAGAGGDPCCGRG</sequence>
<dbReference type="Gene3D" id="3.40.50.1000">
    <property type="entry name" value="HAD superfamily/HAD-like"/>
    <property type="match status" value="1"/>
</dbReference>
<dbReference type="InterPro" id="IPR023198">
    <property type="entry name" value="PGP-like_dom2"/>
</dbReference>
<dbReference type="InterPro" id="IPR023214">
    <property type="entry name" value="HAD_sf"/>
</dbReference>
<dbReference type="InParanoid" id="A0A3N4KPC0"/>
<proteinExistence type="inferred from homology"/>
<dbReference type="SFLD" id="SFLDG01129">
    <property type="entry name" value="C1.5:_HAD__Beta-PGM__Phosphata"/>
    <property type="match status" value="1"/>
</dbReference>
<comment type="similarity">
    <text evidence="1">Belongs to the HAD-like hydrolase superfamily. S-2-haloalkanoic acid dehalogenase family.</text>
</comment>
<dbReference type="InterPro" id="IPR006328">
    <property type="entry name" value="2-HAD"/>
</dbReference>
<evidence type="ECO:0000313" key="3">
    <source>
        <dbReference type="EMBL" id="RPB11162.1"/>
    </source>
</evidence>
<keyword evidence="2" id="KW-0378">Hydrolase</keyword>
<dbReference type="SUPFAM" id="SSF56784">
    <property type="entry name" value="HAD-like"/>
    <property type="match status" value="1"/>
</dbReference>
<protein>
    <submittedName>
        <fullName evidence="3">Haloacid dehalogenase</fullName>
    </submittedName>
</protein>
<dbReference type="AlphaFoldDB" id="A0A3N4KPC0"/>
<name>A0A3N4KPC0_9PEZI</name>
<dbReference type="PRINTS" id="PR00413">
    <property type="entry name" value="HADHALOGNASE"/>
</dbReference>
<evidence type="ECO:0000313" key="4">
    <source>
        <dbReference type="Proteomes" id="UP000277580"/>
    </source>
</evidence>
<dbReference type="SFLD" id="SFLDS00003">
    <property type="entry name" value="Haloacid_Dehalogenase"/>
    <property type="match status" value="1"/>
</dbReference>
<keyword evidence="4" id="KW-1185">Reference proteome</keyword>
<evidence type="ECO:0000256" key="1">
    <source>
        <dbReference type="ARBA" id="ARBA00008106"/>
    </source>
</evidence>
<organism evidence="3 4">
    <name type="scientific">Morchella conica CCBAS932</name>
    <dbReference type="NCBI Taxonomy" id="1392247"/>
    <lineage>
        <taxon>Eukaryota</taxon>
        <taxon>Fungi</taxon>
        <taxon>Dikarya</taxon>
        <taxon>Ascomycota</taxon>
        <taxon>Pezizomycotina</taxon>
        <taxon>Pezizomycetes</taxon>
        <taxon>Pezizales</taxon>
        <taxon>Morchellaceae</taxon>
        <taxon>Morchella</taxon>
    </lineage>
</organism>
<dbReference type="GO" id="GO:0016791">
    <property type="term" value="F:phosphatase activity"/>
    <property type="evidence" value="ECO:0007669"/>
    <property type="project" value="UniProtKB-ARBA"/>
</dbReference>
<dbReference type="GO" id="GO:0019120">
    <property type="term" value="F:hydrolase activity, acting on acid halide bonds, in C-halide compounds"/>
    <property type="evidence" value="ECO:0007669"/>
    <property type="project" value="InterPro"/>
</dbReference>
<dbReference type="InterPro" id="IPR051540">
    <property type="entry name" value="S-2-haloacid_dehalogenase"/>
</dbReference>
<accession>A0A3N4KPC0</accession>
<dbReference type="Gene3D" id="1.10.150.240">
    <property type="entry name" value="Putative phosphatase, domain 2"/>
    <property type="match status" value="1"/>
</dbReference>
<reference evidence="3 4" key="1">
    <citation type="journal article" date="2018" name="Nat. Ecol. Evol.">
        <title>Pezizomycetes genomes reveal the molecular basis of ectomycorrhizal truffle lifestyle.</title>
        <authorList>
            <person name="Murat C."/>
            <person name="Payen T."/>
            <person name="Noel B."/>
            <person name="Kuo A."/>
            <person name="Morin E."/>
            <person name="Chen J."/>
            <person name="Kohler A."/>
            <person name="Krizsan K."/>
            <person name="Balestrini R."/>
            <person name="Da Silva C."/>
            <person name="Montanini B."/>
            <person name="Hainaut M."/>
            <person name="Levati E."/>
            <person name="Barry K.W."/>
            <person name="Belfiori B."/>
            <person name="Cichocki N."/>
            <person name="Clum A."/>
            <person name="Dockter R.B."/>
            <person name="Fauchery L."/>
            <person name="Guy J."/>
            <person name="Iotti M."/>
            <person name="Le Tacon F."/>
            <person name="Lindquist E.A."/>
            <person name="Lipzen A."/>
            <person name="Malagnac F."/>
            <person name="Mello A."/>
            <person name="Molinier V."/>
            <person name="Miyauchi S."/>
            <person name="Poulain J."/>
            <person name="Riccioni C."/>
            <person name="Rubini A."/>
            <person name="Sitrit Y."/>
            <person name="Splivallo R."/>
            <person name="Traeger S."/>
            <person name="Wang M."/>
            <person name="Zifcakova L."/>
            <person name="Wipf D."/>
            <person name="Zambonelli A."/>
            <person name="Paolocci F."/>
            <person name="Nowrousian M."/>
            <person name="Ottonello S."/>
            <person name="Baldrian P."/>
            <person name="Spatafora J.W."/>
            <person name="Henrissat B."/>
            <person name="Nagy L.G."/>
            <person name="Aury J.M."/>
            <person name="Wincker P."/>
            <person name="Grigoriev I.V."/>
            <person name="Bonfante P."/>
            <person name="Martin F.M."/>
        </authorList>
    </citation>
    <scope>NUCLEOTIDE SEQUENCE [LARGE SCALE GENOMIC DNA]</scope>
    <source>
        <strain evidence="3 4">CCBAS932</strain>
    </source>
</reference>
<evidence type="ECO:0000256" key="2">
    <source>
        <dbReference type="ARBA" id="ARBA00022801"/>
    </source>
</evidence>
<dbReference type="PANTHER" id="PTHR43316:SF3">
    <property type="entry name" value="HALOACID DEHALOGENASE, TYPE II (AFU_ORTHOLOGUE AFUA_2G07750)-RELATED"/>
    <property type="match status" value="1"/>
</dbReference>
<dbReference type="PANTHER" id="PTHR43316">
    <property type="entry name" value="HYDROLASE, HALOACID DELAHOGENASE-RELATED"/>
    <property type="match status" value="1"/>
</dbReference>
<dbReference type="OrthoDB" id="3256520at2759"/>
<dbReference type="STRING" id="1392247.A0A3N4KPC0"/>
<dbReference type="Pfam" id="PF00702">
    <property type="entry name" value="Hydrolase"/>
    <property type="match status" value="1"/>
</dbReference>